<evidence type="ECO:0000256" key="4">
    <source>
        <dbReference type="ARBA" id="ARBA00016460"/>
    </source>
</evidence>
<dbReference type="UniPathway" id="UPA00074">
    <property type="reaction ID" value="UER00131"/>
</dbReference>
<comment type="similarity">
    <text evidence="2 11">Belongs to the SAICAR synthetase family.</text>
</comment>
<dbReference type="PROSITE" id="PS01057">
    <property type="entry name" value="SAICAR_SYNTHETASE_1"/>
    <property type="match status" value="1"/>
</dbReference>
<name>A0A8F5VQX6_METHU</name>
<dbReference type="PANTHER" id="PTHR43599">
    <property type="entry name" value="MULTIFUNCTIONAL PROTEIN ADE2"/>
    <property type="match status" value="1"/>
</dbReference>
<dbReference type="EMBL" id="CP077107">
    <property type="protein sequence ID" value="QXO96473.1"/>
    <property type="molecule type" value="Genomic_DNA"/>
</dbReference>
<dbReference type="Pfam" id="PF01259">
    <property type="entry name" value="SAICAR_synt"/>
    <property type="match status" value="1"/>
</dbReference>
<dbReference type="HAMAP" id="MF_00137">
    <property type="entry name" value="SAICAR_synth"/>
    <property type="match status" value="1"/>
</dbReference>
<dbReference type="Proteomes" id="UP000694228">
    <property type="component" value="Chromosome"/>
</dbReference>
<dbReference type="GO" id="GO:0005524">
    <property type="term" value="F:ATP binding"/>
    <property type="evidence" value="ECO:0007669"/>
    <property type="project" value="UniProtKB-KW"/>
</dbReference>
<keyword evidence="8 11" id="KW-0067">ATP-binding</keyword>
<dbReference type="GO" id="GO:0004639">
    <property type="term" value="F:phosphoribosylaminoimidazolesuccinocarboxamide synthase activity"/>
    <property type="evidence" value="ECO:0007669"/>
    <property type="project" value="UniProtKB-UniRule"/>
</dbReference>
<dbReference type="InterPro" id="IPR028923">
    <property type="entry name" value="SAICAR_synt/ADE2_N"/>
</dbReference>
<keyword evidence="6 11" id="KW-0547">Nucleotide-binding</keyword>
<keyword evidence="5 11" id="KW-0436">Ligase</keyword>
<gene>
    <name evidence="11" type="primary">purC</name>
    <name evidence="13" type="ORF">KSK55_14750</name>
</gene>
<dbReference type="CDD" id="cd01415">
    <property type="entry name" value="SAICAR_synt_PurC"/>
    <property type="match status" value="1"/>
</dbReference>
<dbReference type="AlphaFoldDB" id="A0A8F5VQX6"/>
<evidence type="ECO:0000256" key="3">
    <source>
        <dbReference type="ARBA" id="ARBA00012217"/>
    </source>
</evidence>
<evidence type="ECO:0000313" key="14">
    <source>
        <dbReference type="Proteomes" id="UP000694228"/>
    </source>
</evidence>
<dbReference type="InterPro" id="IPR001636">
    <property type="entry name" value="SAICAR_synth"/>
</dbReference>
<evidence type="ECO:0000256" key="5">
    <source>
        <dbReference type="ARBA" id="ARBA00022598"/>
    </source>
</evidence>
<evidence type="ECO:0000256" key="11">
    <source>
        <dbReference type="HAMAP-Rule" id="MF_00137"/>
    </source>
</evidence>
<comment type="pathway">
    <text evidence="1 11">Purine metabolism; IMP biosynthesis via de novo pathway; 5-amino-1-(5-phospho-D-ribosyl)imidazole-4-carboxamide from 5-amino-1-(5-phospho-D-ribosyl)imidazole-4-carboxylate: step 1/2.</text>
</comment>
<evidence type="ECO:0000256" key="9">
    <source>
        <dbReference type="ARBA" id="ARBA00030409"/>
    </source>
</evidence>
<organism evidence="13 14">
    <name type="scientific">Methanospirillum hungatei</name>
    <dbReference type="NCBI Taxonomy" id="2203"/>
    <lineage>
        <taxon>Archaea</taxon>
        <taxon>Methanobacteriati</taxon>
        <taxon>Methanobacteriota</taxon>
        <taxon>Stenosarchaea group</taxon>
        <taxon>Methanomicrobia</taxon>
        <taxon>Methanomicrobiales</taxon>
        <taxon>Methanospirillaceae</taxon>
        <taxon>Methanospirillum</taxon>
    </lineage>
</organism>
<comment type="catalytic activity">
    <reaction evidence="10 11">
        <text>5-amino-1-(5-phospho-D-ribosyl)imidazole-4-carboxylate + L-aspartate + ATP = (2S)-2-[5-amino-1-(5-phospho-beta-D-ribosyl)imidazole-4-carboxamido]succinate + ADP + phosphate + 2 H(+)</text>
        <dbReference type="Rhea" id="RHEA:22628"/>
        <dbReference type="ChEBI" id="CHEBI:15378"/>
        <dbReference type="ChEBI" id="CHEBI:29991"/>
        <dbReference type="ChEBI" id="CHEBI:30616"/>
        <dbReference type="ChEBI" id="CHEBI:43474"/>
        <dbReference type="ChEBI" id="CHEBI:58443"/>
        <dbReference type="ChEBI" id="CHEBI:77657"/>
        <dbReference type="ChEBI" id="CHEBI:456216"/>
        <dbReference type="EC" id="6.3.2.6"/>
    </reaction>
</comment>
<dbReference type="InterPro" id="IPR050089">
    <property type="entry name" value="SAICAR_synthetase"/>
</dbReference>
<dbReference type="FunFam" id="3.30.470.20:FF:000006">
    <property type="entry name" value="Phosphoribosylaminoimidazole-succinocarboxamide synthase"/>
    <property type="match status" value="1"/>
</dbReference>
<evidence type="ECO:0000256" key="7">
    <source>
        <dbReference type="ARBA" id="ARBA00022755"/>
    </source>
</evidence>
<evidence type="ECO:0000256" key="6">
    <source>
        <dbReference type="ARBA" id="ARBA00022741"/>
    </source>
</evidence>
<evidence type="ECO:0000256" key="8">
    <source>
        <dbReference type="ARBA" id="ARBA00022840"/>
    </source>
</evidence>
<dbReference type="GO" id="GO:0009236">
    <property type="term" value="P:cobalamin biosynthetic process"/>
    <property type="evidence" value="ECO:0007669"/>
    <property type="project" value="InterPro"/>
</dbReference>
<accession>A0A8F5VQX6</accession>
<dbReference type="PANTHER" id="PTHR43599:SF3">
    <property type="entry name" value="SI:DKEY-6E2.2"/>
    <property type="match status" value="1"/>
</dbReference>
<protein>
    <recommendedName>
        <fullName evidence="4 11">Phosphoribosylaminoimidazole-succinocarboxamide synthase</fullName>
        <ecNumber evidence="3 11">6.3.2.6</ecNumber>
    </recommendedName>
    <alternativeName>
        <fullName evidence="9 11">SAICAR synthetase</fullName>
    </alternativeName>
</protein>
<dbReference type="OrthoDB" id="10775at2157"/>
<dbReference type="GO" id="GO:0006189">
    <property type="term" value="P:'de novo' IMP biosynthetic process"/>
    <property type="evidence" value="ECO:0007669"/>
    <property type="project" value="UniProtKB-UniRule"/>
</dbReference>
<keyword evidence="7 11" id="KW-0658">Purine biosynthesis</keyword>
<evidence type="ECO:0000313" key="13">
    <source>
        <dbReference type="EMBL" id="QXO96473.1"/>
    </source>
</evidence>
<reference evidence="13 14" key="1">
    <citation type="submission" date="2021-06" db="EMBL/GenBank/DDBJ databases">
        <title>Complete genome sequence of the secondary alcohol utilizing methanogen Methanospirillum hungatei strain GP1.</title>
        <authorList>
            <person name="Day L.A."/>
            <person name="Costa K.C."/>
        </authorList>
    </citation>
    <scope>NUCLEOTIDE SEQUENCE [LARGE SCALE GENOMIC DNA]</scope>
    <source>
        <strain evidence="13 14">GP1</strain>
    </source>
</reference>
<feature type="domain" description="SAICAR synthetase/ADE2 N-terminal" evidence="12">
    <location>
        <begin position="12"/>
        <end position="236"/>
    </location>
</feature>
<evidence type="ECO:0000259" key="12">
    <source>
        <dbReference type="Pfam" id="PF01259"/>
    </source>
</evidence>
<proteinExistence type="inferred from homology"/>
<dbReference type="PROSITE" id="PS01058">
    <property type="entry name" value="SAICAR_SYNTHETASE_2"/>
    <property type="match status" value="1"/>
</dbReference>
<evidence type="ECO:0000256" key="10">
    <source>
        <dbReference type="ARBA" id="ARBA00048475"/>
    </source>
</evidence>
<dbReference type="EC" id="6.3.2.6" evidence="3 11"/>
<evidence type="ECO:0000256" key="1">
    <source>
        <dbReference type="ARBA" id="ARBA00004672"/>
    </source>
</evidence>
<dbReference type="InterPro" id="IPR033934">
    <property type="entry name" value="SAICAR_synt_PurC"/>
</dbReference>
<dbReference type="NCBIfam" id="TIGR00081">
    <property type="entry name" value="purC"/>
    <property type="match status" value="1"/>
</dbReference>
<dbReference type="InterPro" id="IPR018236">
    <property type="entry name" value="SAICAR_synthetase_CS"/>
</dbReference>
<dbReference type="FunFam" id="3.30.200.20:FF:000086">
    <property type="entry name" value="Phosphoribosylaminoimidazole-succinocarboxamide synthase"/>
    <property type="match status" value="1"/>
</dbReference>
<evidence type="ECO:0000256" key="2">
    <source>
        <dbReference type="ARBA" id="ARBA00010190"/>
    </source>
</evidence>
<sequence>MRGSSVIPAKPLYEGKAKSVYTSENPDELIVVFRNDMTAFNGVKHDLFTDKGRLNATASNFFMKMLEAEGIKTHYIRMSAPDTMIVRRLEMIPLEVIVRNVAAGSMTKKYPVAEGTVLDWPVVTIDYKDDERGDPMINDDLIQVLHILTGDELTQVKKIALLVNTVLTRFFDECGIRLVDFKLEFGKAGGNIFLGDEISMDSMRLWDKETGESFDKDVYRFDKGDVITAYRNVLKRIIPEFSI</sequence>